<dbReference type="SUPFAM" id="SSF51206">
    <property type="entry name" value="cAMP-binding domain-like"/>
    <property type="match status" value="1"/>
</dbReference>
<name>A0A327M6D2_9PROT</name>
<feature type="domain" description="HTH crp-type" evidence="5">
    <location>
        <begin position="155"/>
        <end position="227"/>
    </location>
</feature>
<keyword evidence="1" id="KW-0805">Transcription regulation</keyword>
<dbReference type="GO" id="GO:0003677">
    <property type="term" value="F:DNA binding"/>
    <property type="evidence" value="ECO:0007669"/>
    <property type="project" value="UniProtKB-KW"/>
</dbReference>
<dbReference type="PROSITE" id="PS51063">
    <property type="entry name" value="HTH_CRP_2"/>
    <property type="match status" value="1"/>
</dbReference>
<keyword evidence="3" id="KW-0804">Transcription</keyword>
<dbReference type="InterPro" id="IPR012318">
    <property type="entry name" value="HTH_CRP"/>
</dbReference>
<evidence type="ECO:0000313" key="7">
    <source>
        <dbReference type="Proteomes" id="UP000249065"/>
    </source>
</evidence>
<accession>A0A327M6D2</accession>
<dbReference type="AlphaFoldDB" id="A0A327M6D2"/>
<dbReference type="EMBL" id="QLIX01000013">
    <property type="protein sequence ID" value="RAI57926.1"/>
    <property type="molecule type" value="Genomic_DNA"/>
</dbReference>
<dbReference type="GO" id="GO:0005829">
    <property type="term" value="C:cytosol"/>
    <property type="evidence" value="ECO:0007669"/>
    <property type="project" value="TreeGrafter"/>
</dbReference>
<comment type="caution">
    <text evidence="6">The sequence shown here is derived from an EMBL/GenBank/DDBJ whole genome shotgun (WGS) entry which is preliminary data.</text>
</comment>
<dbReference type="PROSITE" id="PS50042">
    <property type="entry name" value="CNMP_BINDING_3"/>
    <property type="match status" value="1"/>
</dbReference>
<evidence type="ECO:0000256" key="2">
    <source>
        <dbReference type="ARBA" id="ARBA00023125"/>
    </source>
</evidence>
<evidence type="ECO:0008006" key="8">
    <source>
        <dbReference type="Google" id="ProtNLM"/>
    </source>
</evidence>
<dbReference type="Pfam" id="PF00027">
    <property type="entry name" value="cNMP_binding"/>
    <property type="match status" value="1"/>
</dbReference>
<dbReference type="SMART" id="SM00100">
    <property type="entry name" value="cNMP"/>
    <property type="match status" value="1"/>
</dbReference>
<dbReference type="SUPFAM" id="SSF46785">
    <property type="entry name" value="Winged helix' DNA-binding domain"/>
    <property type="match status" value="1"/>
</dbReference>
<dbReference type="SMART" id="SM00419">
    <property type="entry name" value="HTH_CRP"/>
    <property type="match status" value="1"/>
</dbReference>
<dbReference type="Gene3D" id="1.10.10.10">
    <property type="entry name" value="Winged helix-like DNA-binding domain superfamily/Winged helix DNA-binding domain"/>
    <property type="match status" value="1"/>
</dbReference>
<dbReference type="Pfam" id="PF13545">
    <property type="entry name" value="HTH_Crp_2"/>
    <property type="match status" value="1"/>
</dbReference>
<sequence>MASGDQMERAHAERILLGKGWLATQTPDFRAALLAGTDLVQFDKGDFVFHAGDPPGGIYGVVAGSLAVYVMTPRSGPDLSHILHPGCWCGEGSALGAPRQILTVCAMEAAIALHLPADAARQLVRSSAEAAWRVGALGQVALQAAYANISDLLIRRVDRRVGAVLLRVTGALAEEVLAPTGDIRLTQGQLGQMANASRDLVNRTLAEFEAAGWVRLGYNRIAILDPIALADFAFARG</sequence>
<dbReference type="InterPro" id="IPR000595">
    <property type="entry name" value="cNMP-bd_dom"/>
</dbReference>
<dbReference type="InterPro" id="IPR014710">
    <property type="entry name" value="RmlC-like_jellyroll"/>
</dbReference>
<dbReference type="PANTHER" id="PTHR24567">
    <property type="entry name" value="CRP FAMILY TRANSCRIPTIONAL REGULATORY PROTEIN"/>
    <property type="match status" value="1"/>
</dbReference>
<dbReference type="InterPro" id="IPR018490">
    <property type="entry name" value="cNMP-bd_dom_sf"/>
</dbReference>
<organism evidence="6 7">
    <name type="scientific">Roseicella frigidaeris</name>
    <dbReference type="NCBI Taxonomy" id="2230885"/>
    <lineage>
        <taxon>Bacteria</taxon>
        <taxon>Pseudomonadati</taxon>
        <taxon>Pseudomonadota</taxon>
        <taxon>Alphaproteobacteria</taxon>
        <taxon>Acetobacterales</taxon>
        <taxon>Roseomonadaceae</taxon>
        <taxon>Roseicella</taxon>
    </lineage>
</organism>
<reference evidence="7" key="1">
    <citation type="submission" date="2018-06" db="EMBL/GenBank/DDBJ databases">
        <authorList>
            <person name="Khan S.A."/>
        </authorList>
    </citation>
    <scope>NUCLEOTIDE SEQUENCE [LARGE SCALE GENOMIC DNA]</scope>
    <source>
        <strain evidence="7">DB-1506</strain>
    </source>
</reference>
<dbReference type="OrthoDB" id="3525895at2"/>
<dbReference type="InterPro" id="IPR050397">
    <property type="entry name" value="Env_Response_Regulators"/>
</dbReference>
<protein>
    <recommendedName>
        <fullName evidence="8">Crp/Fnr family transcriptional regulator</fullName>
    </recommendedName>
</protein>
<keyword evidence="2" id="KW-0238">DNA-binding</keyword>
<proteinExistence type="predicted"/>
<dbReference type="PANTHER" id="PTHR24567:SF74">
    <property type="entry name" value="HTH-TYPE TRANSCRIPTIONAL REGULATOR ARCR"/>
    <property type="match status" value="1"/>
</dbReference>
<gene>
    <name evidence="6" type="ORF">DOO78_16930</name>
</gene>
<evidence type="ECO:0000259" key="5">
    <source>
        <dbReference type="PROSITE" id="PS51063"/>
    </source>
</evidence>
<dbReference type="InterPro" id="IPR036388">
    <property type="entry name" value="WH-like_DNA-bd_sf"/>
</dbReference>
<dbReference type="CDD" id="cd00038">
    <property type="entry name" value="CAP_ED"/>
    <property type="match status" value="1"/>
</dbReference>
<dbReference type="GO" id="GO:0003700">
    <property type="term" value="F:DNA-binding transcription factor activity"/>
    <property type="evidence" value="ECO:0007669"/>
    <property type="project" value="TreeGrafter"/>
</dbReference>
<dbReference type="InterPro" id="IPR036390">
    <property type="entry name" value="WH_DNA-bd_sf"/>
</dbReference>
<evidence type="ECO:0000313" key="6">
    <source>
        <dbReference type="EMBL" id="RAI57926.1"/>
    </source>
</evidence>
<keyword evidence="7" id="KW-1185">Reference proteome</keyword>
<dbReference type="Gene3D" id="2.60.120.10">
    <property type="entry name" value="Jelly Rolls"/>
    <property type="match status" value="1"/>
</dbReference>
<evidence type="ECO:0000256" key="3">
    <source>
        <dbReference type="ARBA" id="ARBA00023163"/>
    </source>
</evidence>
<dbReference type="Proteomes" id="UP000249065">
    <property type="component" value="Unassembled WGS sequence"/>
</dbReference>
<evidence type="ECO:0000259" key="4">
    <source>
        <dbReference type="PROSITE" id="PS50042"/>
    </source>
</evidence>
<feature type="domain" description="Cyclic nucleotide-binding" evidence="4">
    <location>
        <begin position="21"/>
        <end position="129"/>
    </location>
</feature>
<evidence type="ECO:0000256" key="1">
    <source>
        <dbReference type="ARBA" id="ARBA00023015"/>
    </source>
</evidence>